<comment type="caution">
    <text evidence="9">The sequence shown here is derived from an EMBL/GenBank/DDBJ whole genome shotgun (WGS) entry which is preliminary data.</text>
</comment>
<dbReference type="PANTHER" id="PTHR43671:SF13">
    <property type="entry name" value="SERINE_THREONINE-PROTEIN KINASE NEK2"/>
    <property type="match status" value="1"/>
</dbReference>
<dbReference type="Pfam" id="PF00069">
    <property type="entry name" value="Pkinase"/>
    <property type="match status" value="2"/>
</dbReference>
<dbReference type="InterPro" id="IPR011009">
    <property type="entry name" value="Kinase-like_dom_sf"/>
</dbReference>
<keyword evidence="4 9" id="KW-0418">Kinase</keyword>
<dbReference type="PROSITE" id="PS50011">
    <property type="entry name" value="PROTEIN_KINASE_DOM"/>
    <property type="match status" value="2"/>
</dbReference>
<organism evidence="9 10">
    <name type="scientific">Streptomyces pseudovenezuelae</name>
    <dbReference type="NCBI Taxonomy" id="67350"/>
    <lineage>
        <taxon>Bacteria</taxon>
        <taxon>Bacillati</taxon>
        <taxon>Actinomycetota</taxon>
        <taxon>Actinomycetes</taxon>
        <taxon>Kitasatosporales</taxon>
        <taxon>Streptomycetaceae</taxon>
        <taxon>Streptomyces</taxon>
        <taxon>Streptomyces aurantiacus group</taxon>
    </lineage>
</organism>
<feature type="region of interest" description="Disordered" evidence="6">
    <location>
        <begin position="1428"/>
        <end position="1468"/>
    </location>
</feature>
<sequence length="1468" mass="161471">MGARIVAVGEAVNDAERRVIAHLRDHAPDDWTVLHSVEIPYNRNELFEVDLVVITGHAVYVIDVKGTRGRIEVDGGRWQPSHRAPFRSPLPKLRGHAKQLKTLLETAHRPLSRLYTDALVVLPAPDALLVDRTPRQHDARDTVTLPDLIGRLADVSRVPTSTNRFDTDVSAHHELIVRAVQGSSRPPSGPLRFGSWEVIERLSETGPEEGDDVHHEYRAKNALAVQGSGTVRLSVRRADPYAPEAERLQQQKRIGIAYEALGKLPSHPNIVGVRDFFADEDKDSFVTVYDDVPGHALALHLNGAADPLTADAKLRTIRHMLMGLAHAHSRLIAHRELNPSTVLIAQDGRATLTGFEYAKTAQRRAHTVMREAYQVADRAYLAPECHADPAAMGMKSDIYAVGVIAFQLLTGELPFTSATEQADAGGRLPAQVLETAEVRVELAHWLQKLCATAPDDRPTAVEALRRLDLVMGARRAPARRIGSSAAVPPAPPAASAGQPVQDGPRGPEFYRDLPADHQLGTKYLVRHRLGRPGSFGVAYRVYDTIRSVDRAVKLVLRDRDSVLERLRREAGVLDRLQNAPHPNVVSMVDADRLMPPDEYPYLVFEFVEGKDVAEVIRGGRMGAADVLRLAIDTARGLRHIHERGVWHCDIKPSNLLWTDDGVKLIDFGISKTSDSSEGHSYTSPRYSPPDLDQVPADASGYTDRDLFGLGVTLYEALTGGQYPWEGVGRPSPGVPPVDPRTAYSGFGDLAPGFAEIMLRTISPYRAERFSTAEELLRALEALESARVAPAPPPPAVAPLSSSERAEQPPAPSSEPGTGQESQEPEPNTNPFVAHLQTLYSQSRRSNRGTRGLDPQTMSVYVETALDRELVPALREGRHALVVVTGNAGDGKTAFLERFERQARELGAEFGPRRANGSDFTLAEHRFRTNHDGSQDEGEVSGDDVLDEFFAPFAGADASAWPVAGETRLIAINEGRLVDFLSHHHDRFPHLAKVANLGLAGRDTGQAVAIVNLNARDVAARSLDADGEPQDGESLLERMLDRMTHDRFWEDCERCDLAATCYARHNAQTFQHPAAGPQAARRLRRLYEVTQMRGRLHITLRDLRSALAYTLTSGRDCAEIHQLHAAGSVQEILDSFYFSAHLGAPATADGSPRERDRLLTLLREADVAAVPQPQLDRRLDYAGLLEDRALVAVDGRGDRDRVLLRGAFEQLGRSVTERVSQTAAHRHYVDAARRLLYFELHDEDRAERMLSYPSVLHFMALLSRVTQTGSKERDRILRALNRGEGLVAPERIGDALALKVRDVPGGTIRTFRRFPAEGFRLEPGNAAASPYIESGRTSLRLSYRDPAGSQGGTAELDIRLDLFELLQRFERGYRPSVTDLQGQQLALAVFKNRLAAVPYQEILLTTNGHDLRRIHRTEDSVLHMEELTARSGDDNGGADGDDPAGAGTATDPVAGIAGDVARAEETTWR</sequence>
<dbReference type="Pfam" id="PF08378">
    <property type="entry name" value="NERD"/>
    <property type="match status" value="1"/>
</dbReference>
<evidence type="ECO:0000313" key="10">
    <source>
        <dbReference type="Proteomes" id="UP001160499"/>
    </source>
</evidence>
<evidence type="ECO:0000256" key="5">
    <source>
        <dbReference type="ARBA" id="ARBA00022840"/>
    </source>
</evidence>
<evidence type="ECO:0000256" key="6">
    <source>
        <dbReference type="SAM" id="MobiDB-lite"/>
    </source>
</evidence>
<protein>
    <recommendedName>
        <fullName evidence="1">non-specific serine/threonine protein kinase</fullName>
        <ecNumber evidence="1">2.7.11.1</ecNumber>
    </recommendedName>
</protein>
<feature type="domain" description="Protein kinase" evidence="7">
    <location>
        <begin position="524"/>
        <end position="782"/>
    </location>
</feature>
<evidence type="ECO:0000313" key="9">
    <source>
        <dbReference type="EMBL" id="MDH6216652.1"/>
    </source>
</evidence>
<dbReference type="PROSITE" id="PS50965">
    <property type="entry name" value="NERD"/>
    <property type="match status" value="1"/>
</dbReference>
<feature type="domain" description="NERD" evidence="8">
    <location>
        <begin position="11"/>
        <end position="123"/>
    </location>
</feature>
<evidence type="ECO:0000256" key="2">
    <source>
        <dbReference type="ARBA" id="ARBA00022679"/>
    </source>
</evidence>
<dbReference type="Gene3D" id="3.30.200.20">
    <property type="entry name" value="Phosphorylase Kinase, domain 1"/>
    <property type="match status" value="1"/>
</dbReference>
<dbReference type="SMART" id="SM00220">
    <property type="entry name" value="S_TKc"/>
    <property type="match status" value="2"/>
</dbReference>
<feature type="compositionally biased region" description="Polar residues" evidence="6">
    <location>
        <begin position="814"/>
        <end position="830"/>
    </location>
</feature>
<feature type="region of interest" description="Disordered" evidence="6">
    <location>
        <begin position="788"/>
        <end position="830"/>
    </location>
</feature>
<dbReference type="Gene3D" id="1.10.510.10">
    <property type="entry name" value="Transferase(Phosphotransferase) domain 1"/>
    <property type="match status" value="2"/>
</dbReference>
<dbReference type="Proteomes" id="UP001160499">
    <property type="component" value="Unassembled WGS sequence"/>
</dbReference>
<dbReference type="InterPro" id="IPR011528">
    <property type="entry name" value="NERD"/>
</dbReference>
<evidence type="ECO:0000259" key="8">
    <source>
        <dbReference type="PROSITE" id="PS50965"/>
    </source>
</evidence>
<evidence type="ECO:0000256" key="1">
    <source>
        <dbReference type="ARBA" id="ARBA00012513"/>
    </source>
</evidence>
<keyword evidence="2" id="KW-0808">Transferase</keyword>
<proteinExistence type="predicted"/>
<dbReference type="EMBL" id="JARXVH010000005">
    <property type="protein sequence ID" value="MDH6216652.1"/>
    <property type="molecule type" value="Genomic_DNA"/>
</dbReference>
<keyword evidence="3" id="KW-0547">Nucleotide-binding</keyword>
<keyword evidence="9" id="KW-0723">Serine/threonine-protein kinase</keyword>
<feature type="region of interest" description="Disordered" evidence="6">
    <location>
        <begin position="480"/>
        <end position="508"/>
    </location>
</feature>
<feature type="region of interest" description="Disordered" evidence="6">
    <location>
        <begin position="672"/>
        <end position="691"/>
    </location>
</feature>
<feature type="compositionally biased region" description="Low complexity" evidence="6">
    <location>
        <begin position="482"/>
        <end position="501"/>
    </location>
</feature>
<evidence type="ECO:0000259" key="7">
    <source>
        <dbReference type="PROSITE" id="PS50011"/>
    </source>
</evidence>
<keyword evidence="5" id="KW-0067">ATP-binding</keyword>
<accession>A0ABT6LK25</accession>
<gene>
    <name evidence="9" type="ORF">M2283_003969</name>
</gene>
<dbReference type="NCBIfam" id="NF047741">
    <property type="entry name" value="antiphage_MADS6"/>
    <property type="match status" value="1"/>
</dbReference>
<evidence type="ECO:0000256" key="3">
    <source>
        <dbReference type="ARBA" id="ARBA00022741"/>
    </source>
</evidence>
<dbReference type="CDD" id="cd14014">
    <property type="entry name" value="STKc_PknB_like"/>
    <property type="match status" value="1"/>
</dbReference>
<dbReference type="InterPro" id="IPR050660">
    <property type="entry name" value="NEK_Ser/Thr_kinase"/>
</dbReference>
<dbReference type="SUPFAM" id="SSF56112">
    <property type="entry name" value="Protein kinase-like (PK-like)"/>
    <property type="match status" value="2"/>
</dbReference>
<keyword evidence="10" id="KW-1185">Reference proteome</keyword>
<feature type="domain" description="Protein kinase" evidence="7">
    <location>
        <begin position="217"/>
        <end position="471"/>
    </location>
</feature>
<reference evidence="9 10" key="1">
    <citation type="submission" date="2023-04" db="EMBL/GenBank/DDBJ databases">
        <title>Forest soil microbial communities from Buena Vista Peninsula, Colon Province, Panama.</title>
        <authorList>
            <person name="Bouskill N."/>
        </authorList>
    </citation>
    <scope>NUCLEOTIDE SEQUENCE [LARGE SCALE GENOMIC DNA]</scope>
    <source>
        <strain evidence="9 10">GGS1</strain>
    </source>
</reference>
<feature type="compositionally biased region" description="Low complexity" evidence="6">
    <location>
        <begin position="1442"/>
        <end position="1451"/>
    </location>
</feature>
<dbReference type="PANTHER" id="PTHR43671">
    <property type="entry name" value="SERINE/THREONINE-PROTEIN KINASE NEK"/>
    <property type="match status" value="1"/>
</dbReference>
<name>A0ABT6LK25_9ACTN</name>
<feature type="compositionally biased region" description="Polar residues" evidence="6">
    <location>
        <begin position="672"/>
        <end position="685"/>
    </location>
</feature>
<dbReference type="GO" id="GO:0004674">
    <property type="term" value="F:protein serine/threonine kinase activity"/>
    <property type="evidence" value="ECO:0007669"/>
    <property type="project" value="UniProtKB-KW"/>
</dbReference>
<dbReference type="EC" id="2.7.11.1" evidence="1"/>
<dbReference type="RefSeq" id="WP_280877584.1">
    <property type="nucleotide sequence ID" value="NZ_JARXVH010000005.1"/>
</dbReference>
<dbReference type="InterPro" id="IPR000719">
    <property type="entry name" value="Prot_kinase_dom"/>
</dbReference>
<evidence type="ECO:0000256" key="4">
    <source>
        <dbReference type="ARBA" id="ARBA00022777"/>
    </source>
</evidence>